<dbReference type="FunFam" id="3.10.50.40:FF:000001">
    <property type="entry name" value="Trigger factor"/>
    <property type="match status" value="1"/>
</dbReference>
<dbReference type="InterPro" id="IPR037041">
    <property type="entry name" value="Trigger_fac_C_sf"/>
</dbReference>
<evidence type="ECO:0000259" key="16">
    <source>
        <dbReference type="PROSITE" id="PS50059"/>
    </source>
</evidence>
<evidence type="ECO:0000256" key="9">
    <source>
        <dbReference type="ARBA" id="ARBA00023306"/>
    </source>
</evidence>
<dbReference type="PROSITE" id="PS50059">
    <property type="entry name" value="FKBP_PPIASE"/>
    <property type="match status" value="1"/>
</dbReference>
<dbReference type="Proteomes" id="UP000018466">
    <property type="component" value="Unassembled WGS sequence"/>
</dbReference>
<dbReference type="AlphaFoldDB" id="A0AA36Y4Z7"/>
<evidence type="ECO:0000313" key="18">
    <source>
        <dbReference type="Proteomes" id="UP000018466"/>
    </source>
</evidence>
<dbReference type="Gene3D" id="3.30.70.1050">
    <property type="entry name" value="Trigger factor ribosome-binding domain"/>
    <property type="match status" value="1"/>
</dbReference>
<dbReference type="GO" id="GO:0003755">
    <property type="term" value="F:peptidyl-prolyl cis-trans isomerase activity"/>
    <property type="evidence" value="ECO:0007669"/>
    <property type="project" value="UniProtKB-UniRule"/>
</dbReference>
<dbReference type="GO" id="GO:0043335">
    <property type="term" value="P:protein unfolding"/>
    <property type="evidence" value="ECO:0007669"/>
    <property type="project" value="TreeGrafter"/>
</dbReference>
<dbReference type="PIRSF" id="PIRSF003095">
    <property type="entry name" value="Trigger_factor"/>
    <property type="match status" value="1"/>
</dbReference>
<evidence type="ECO:0000256" key="11">
    <source>
        <dbReference type="ARBA" id="ARBA00029986"/>
    </source>
</evidence>
<dbReference type="SUPFAM" id="SSF109998">
    <property type="entry name" value="Triger factor/SurA peptide-binding domain-like"/>
    <property type="match status" value="1"/>
</dbReference>
<evidence type="ECO:0000256" key="14">
    <source>
        <dbReference type="RuleBase" id="RU003914"/>
    </source>
</evidence>
<dbReference type="Pfam" id="PF05698">
    <property type="entry name" value="Trigger_C"/>
    <property type="match status" value="1"/>
</dbReference>
<keyword evidence="18" id="KW-1185">Reference proteome</keyword>
<organism evidence="17 18">
    <name type="scientific">Stomatobaculum longum</name>
    <dbReference type="NCBI Taxonomy" id="796942"/>
    <lineage>
        <taxon>Bacteria</taxon>
        <taxon>Bacillati</taxon>
        <taxon>Bacillota</taxon>
        <taxon>Clostridia</taxon>
        <taxon>Lachnospirales</taxon>
        <taxon>Lachnospiraceae</taxon>
        <taxon>Stomatobaculum</taxon>
    </lineage>
</organism>
<comment type="caution">
    <text evidence="17">The sequence shown here is derived from an EMBL/GenBank/DDBJ whole genome shotgun (WGS) entry which is preliminary data.</text>
</comment>
<keyword evidence="9 12" id="KW-0131">Cell cycle</keyword>
<keyword evidence="8 12" id="KW-0413">Isomerase</keyword>
<dbReference type="InterPro" id="IPR046357">
    <property type="entry name" value="PPIase_dom_sf"/>
</dbReference>
<evidence type="ECO:0000256" key="6">
    <source>
        <dbReference type="ARBA" id="ARBA00023110"/>
    </source>
</evidence>
<sequence length="428" mass="47754">MGFQVEQKENNMAVITVTVPQAEFQKAVTAAYNREKGKYQVQGFRKGHVPQAVIEKFYGQGVFFESAVNSCINDTYPEAAKESGLTIVSRPEINVTEIGTDKDLVYTATVATKPEVKLGQYKGVEVQKADATVTDEDLNEALQKELEKNARLVTVDDRAAEMGDNVKIDFDGSIDGVHFDGGKGENYPLVLGSGSFIDGFEEQIVGHKTGDSFDVNVTFPTEYHAKELAGKEAVFACKLLEIQRKDLPELNDEFASEISQFETLDEYKADLKKQLEEAKAKSAAAQNENNVVEKVVENAELALPAPMVEMQCEQMLDDYARRMQSQGLPLEQYLQYTGMTVEKLKEQFRPQAERNLKTRLVLEEVVKAENIAVSEEAIDAEIAKMAEAYKIAPEKMKEYVSAEQREELAMDLKIQEAVDFLVAEAKLQ</sequence>
<dbReference type="RefSeq" id="WP_009532449.1">
    <property type="nucleotide sequence ID" value="NZ_CAUOLT010000007.1"/>
</dbReference>
<comment type="domain">
    <text evidence="12">Consists of 3 domains; the N-terminus binds the ribosome, the middle domain has PPIase activity, while the C-terminus has intrinsic chaperone activity on its own.</text>
</comment>
<evidence type="ECO:0000256" key="4">
    <source>
        <dbReference type="ARBA" id="ARBA00016902"/>
    </source>
</evidence>
<dbReference type="InterPro" id="IPR001179">
    <property type="entry name" value="PPIase_FKBP_dom"/>
</dbReference>
<dbReference type="GO" id="GO:0051083">
    <property type="term" value="P:'de novo' cotranslational protein folding"/>
    <property type="evidence" value="ECO:0007669"/>
    <property type="project" value="TreeGrafter"/>
</dbReference>
<dbReference type="InterPro" id="IPR008880">
    <property type="entry name" value="Trigger_fac_C"/>
</dbReference>
<evidence type="ECO:0000256" key="5">
    <source>
        <dbReference type="ARBA" id="ARBA00022618"/>
    </source>
</evidence>
<keyword evidence="12" id="KW-0963">Cytoplasm</keyword>
<dbReference type="Gene3D" id="1.10.3120.10">
    <property type="entry name" value="Trigger factor, C-terminal domain"/>
    <property type="match status" value="1"/>
</dbReference>
<dbReference type="InterPro" id="IPR008881">
    <property type="entry name" value="Trigger_fac_ribosome-bd_bac"/>
</dbReference>
<dbReference type="NCBIfam" id="TIGR00115">
    <property type="entry name" value="tig"/>
    <property type="match status" value="1"/>
</dbReference>
<dbReference type="EC" id="5.2.1.8" evidence="3 12"/>
<evidence type="ECO:0000256" key="13">
    <source>
        <dbReference type="PROSITE-ProRule" id="PRU00277"/>
    </source>
</evidence>
<dbReference type="HAMAP" id="MF_00303">
    <property type="entry name" value="Trigger_factor_Tig"/>
    <property type="match status" value="1"/>
</dbReference>
<proteinExistence type="inferred from homology"/>
<gene>
    <name evidence="12" type="primary">tig</name>
    <name evidence="17" type="ORF">HMPREF9623_00616</name>
</gene>
<keyword evidence="7 12" id="KW-0143">Chaperone</keyword>
<dbReference type="GO" id="GO:0043022">
    <property type="term" value="F:ribosome binding"/>
    <property type="evidence" value="ECO:0007669"/>
    <property type="project" value="TreeGrafter"/>
</dbReference>
<dbReference type="EMBL" id="AGEL01000006">
    <property type="protein sequence ID" value="EHO17017.1"/>
    <property type="molecule type" value="Genomic_DNA"/>
</dbReference>
<keyword evidence="15" id="KW-0175">Coiled coil</keyword>
<dbReference type="GeneID" id="86940396"/>
<dbReference type="SUPFAM" id="SSF102735">
    <property type="entry name" value="Trigger factor ribosome-binding domain"/>
    <property type="match status" value="1"/>
</dbReference>
<dbReference type="InterPro" id="IPR027304">
    <property type="entry name" value="Trigger_fact/SurA_dom_sf"/>
</dbReference>
<dbReference type="PANTHER" id="PTHR30560">
    <property type="entry name" value="TRIGGER FACTOR CHAPERONE AND PEPTIDYL-PROLYL CIS/TRANS ISOMERASE"/>
    <property type="match status" value="1"/>
</dbReference>
<accession>A0AA36Y4Z7</accession>
<dbReference type="Gene3D" id="3.10.50.40">
    <property type="match status" value="1"/>
</dbReference>
<keyword evidence="6 12" id="KW-0697">Rotamase</keyword>
<feature type="coiled-coil region" evidence="15">
    <location>
        <begin position="261"/>
        <end position="295"/>
    </location>
</feature>
<evidence type="ECO:0000256" key="2">
    <source>
        <dbReference type="ARBA" id="ARBA00005464"/>
    </source>
</evidence>
<comment type="function">
    <text evidence="10 12">Involved in protein export. Acts as a chaperone by maintaining the newly synthesized protein in an open conformation. Functions as a peptidyl-prolyl cis-trans isomerase.</text>
</comment>
<dbReference type="GO" id="GO:0005737">
    <property type="term" value="C:cytoplasm"/>
    <property type="evidence" value="ECO:0007669"/>
    <property type="project" value="UniProtKB-SubCell"/>
</dbReference>
<comment type="similarity">
    <text evidence="2 12 14">Belongs to the FKBP-type PPIase family. Tig subfamily.</text>
</comment>
<dbReference type="GO" id="GO:0051301">
    <property type="term" value="P:cell division"/>
    <property type="evidence" value="ECO:0007669"/>
    <property type="project" value="UniProtKB-KW"/>
</dbReference>
<evidence type="ECO:0000256" key="15">
    <source>
        <dbReference type="SAM" id="Coils"/>
    </source>
</evidence>
<evidence type="ECO:0000313" key="17">
    <source>
        <dbReference type="EMBL" id="EHO17017.1"/>
    </source>
</evidence>
<evidence type="ECO:0000256" key="8">
    <source>
        <dbReference type="ARBA" id="ARBA00023235"/>
    </source>
</evidence>
<comment type="catalytic activity">
    <reaction evidence="1 12 13">
        <text>[protein]-peptidylproline (omega=180) = [protein]-peptidylproline (omega=0)</text>
        <dbReference type="Rhea" id="RHEA:16237"/>
        <dbReference type="Rhea" id="RHEA-COMP:10747"/>
        <dbReference type="Rhea" id="RHEA-COMP:10748"/>
        <dbReference type="ChEBI" id="CHEBI:83833"/>
        <dbReference type="ChEBI" id="CHEBI:83834"/>
        <dbReference type="EC" id="5.2.1.8"/>
    </reaction>
</comment>
<dbReference type="GO" id="GO:0015031">
    <property type="term" value="P:protein transport"/>
    <property type="evidence" value="ECO:0007669"/>
    <property type="project" value="UniProtKB-UniRule"/>
</dbReference>
<evidence type="ECO:0000256" key="12">
    <source>
        <dbReference type="HAMAP-Rule" id="MF_00303"/>
    </source>
</evidence>
<protein>
    <recommendedName>
        <fullName evidence="4 12">Trigger factor</fullName>
        <shortName evidence="12">TF</shortName>
        <ecNumber evidence="3 12">5.2.1.8</ecNumber>
    </recommendedName>
    <alternativeName>
        <fullName evidence="11 12">PPIase</fullName>
    </alternativeName>
</protein>
<evidence type="ECO:0000256" key="7">
    <source>
        <dbReference type="ARBA" id="ARBA00023186"/>
    </source>
</evidence>
<dbReference type="InterPro" id="IPR005215">
    <property type="entry name" value="Trig_fac"/>
</dbReference>
<feature type="domain" description="PPIase FKBP-type" evidence="16">
    <location>
        <begin position="163"/>
        <end position="248"/>
    </location>
</feature>
<evidence type="ECO:0000256" key="10">
    <source>
        <dbReference type="ARBA" id="ARBA00024849"/>
    </source>
</evidence>
<comment type="subcellular location">
    <subcellularLocation>
        <location evidence="12">Cytoplasm</location>
    </subcellularLocation>
    <text evidence="12">About half TF is bound to the ribosome near the polypeptide exit tunnel while the other half is free in the cytoplasm.</text>
</comment>
<dbReference type="Pfam" id="PF05697">
    <property type="entry name" value="Trigger_N"/>
    <property type="match status" value="1"/>
</dbReference>
<dbReference type="InterPro" id="IPR036611">
    <property type="entry name" value="Trigger_fac_ribosome-bd_sf"/>
</dbReference>
<evidence type="ECO:0000256" key="3">
    <source>
        <dbReference type="ARBA" id="ARBA00013194"/>
    </source>
</evidence>
<dbReference type="PANTHER" id="PTHR30560:SF3">
    <property type="entry name" value="TRIGGER FACTOR-LIKE PROTEIN TIG, CHLOROPLASTIC"/>
    <property type="match status" value="1"/>
</dbReference>
<name>A0AA36Y4Z7_9FIRM</name>
<reference evidence="17 18" key="1">
    <citation type="submission" date="2011-10" db="EMBL/GenBank/DDBJ databases">
        <title>The Genome Sequence of Lachnospiraceae bacterium ACC2.</title>
        <authorList>
            <consortium name="The Broad Institute Genome Sequencing Platform"/>
            <person name="Earl A."/>
            <person name="Ward D."/>
            <person name="Feldgarden M."/>
            <person name="Gevers D."/>
            <person name="Sizova M."/>
            <person name="Hazen A."/>
            <person name="Epstein S."/>
            <person name="Young S.K."/>
            <person name="Zeng Q."/>
            <person name="Gargeya S."/>
            <person name="Fitzgerald M."/>
            <person name="Haas B."/>
            <person name="Abouelleil A."/>
            <person name="Alvarado L."/>
            <person name="Arachchi H.M."/>
            <person name="Berlin A."/>
            <person name="Brown A."/>
            <person name="Chapman S.B."/>
            <person name="Chen Z."/>
            <person name="Dunbar C."/>
            <person name="Freedman E."/>
            <person name="Gearin G."/>
            <person name="Goldberg J."/>
            <person name="Griggs A."/>
            <person name="Gujja S."/>
            <person name="Heiman D."/>
            <person name="Howarth C."/>
            <person name="Larson L."/>
            <person name="Lui A."/>
            <person name="MacDonald P.J.P."/>
            <person name="Montmayeur A."/>
            <person name="Murphy C."/>
            <person name="Neiman D."/>
            <person name="Pearson M."/>
            <person name="Priest M."/>
            <person name="Roberts A."/>
            <person name="Saif S."/>
            <person name="Shea T."/>
            <person name="Shenoy N."/>
            <person name="Sisk P."/>
            <person name="Stolte C."/>
            <person name="Sykes S."/>
            <person name="Wortman J."/>
            <person name="Nusbaum C."/>
            <person name="Birren B."/>
        </authorList>
    </citation>
    <scope>NUCLEOTIDE SEQUENCE [LARGE SCALE GENOMIC DNA]</scope>
    <source>
        <strain evidence="17 18">ACC2</strain>
    </source>
</reference>
<dbReference type="GO" id="GO:0044183">
    <property type="term" value="F:protein folding chaperone"/>
    <property type="evidence" value="ECO:0007669"/>
    <property type="project" value="TreeGrafter"/>
</dbReference>
<dbReference type="Pfam" id="PF00254">
    <property type="entry name" value="FKBP_C"/>
    <property type="match status" value="1"/>
</dbReference>
<evidence type="ECO:0000256" key="1">
    <source>
        <dbReference type="ARBA" id="ARBA00000971"/>
    </source>
</evidence>
<keyword evidence="5 12" id="KW-0132">Cell division</keyword>
<dbReference type="SUPFAM" id="SSF54534">
    <property type="entry name" value="FKBP-like"/>
    <property type="match status" value="1"/>
</dbReference>